<dbReference type="InterPro" id="IPR022372">
    <property type="entry name" value="Accessory_SS_Asp1"/>
</dbReference>
<name>A0ABX7YN24_9STRE</name>
<dbReference type="Pfam" id="PF16993">
    <property type="entry name" value="Asp1"/>
    <property type="match status" value="1"/>
</dbReference>
<protein>
    <submittedName>
        <fullName evidence="1">Accessory Sec system protein Asp1</fullName>
    </submittedName>
</protein>
<keyword evidence="2" id="KW-1185">Reference proteome</keyword>
<dbReference type="EMBL" id="CP073084">
    <property type="protein sequence ID" value="QUE54664.1"/>
    <property type="molecule type" value="Genomic_DNA"/>
</dbReference>
<reference evidence="1 2" key="1">
    <citation type="submission" date="2021-04" db="EMBL/GenBank/DDBJ databases">
        <title>Complete genome sequence of a novel Streptococcus species.</title>
        <authorList>
            <person name="Teng J.L.L."/>
        </authorList>
    </citation>
    <scope>NUCLEOTIDE SEQUENCE [LARGE SCALE GENOMIC DNA]</scope>
    <source>
        <strain evidence="1 2">HKU75</strain>
    </source>
</reference>
<dbReference type="RefSeq" id="WP_212571577.1">
    <property type="nucleotide sequence ID" value="NZ_CP073084.1"/>
</dbReference>
<sequence length="514" mass="60261">MFYFIPAWYPEGRTWYDDTYIWYRRPIGSRFDDSINQLRMFHTVGEACQLLVLNYRPNLRYYCHRYDLLEVDTWSVFDDIQGIGQIPVRILDYMDLDWPVGAEFINSPFLVMVRLQGQPYAQIEFGEEGQMVWVDLFEEGLISKKLVFDDRGFLSSILYYEGGAEHHQDYLGLDGIWRIREYLLPDDNHVEVNPLFQDAMWQSSYGRIEDLIQERLTVYFSHTERQEGVIVLASDPRHNHLVRSVKKNRKLVLSFFGERHPIQEGTNFQEELADCRLVVTDTFKKAEALQEVSKIPVQHQSLFDTRLALGKSQRLKELILYVLIDGLSWSQLKGVLDCLFESMAENQHIYLSLVSYSPDFSFQQEMEKKLTELLEHRPESYLFLQDQTETRMFEFGDESEKTSRIALHFLHSEMEIITHLDSARLIIDLADEPNLYTQIAGISAGIPQVNRVETEFVEHMKNGYILDVPERIGEAIDFYLTGLTNWNKSLIYSVQKIADYTKGVLVEKMKEKIE</sequence>
<dbReference type="NCBIfam" id="TIGR03713">
    <property type="entry name" value="acc_sec_asp1"/>
    <property type="match status" value="1"/>
</dbReference>
<evidence type="ECO:0000313" key="1">
    <source>
        <dbReference type="EMBL" id="QUE54664.1"/>
    </source>
</evidence>
<evidence type="ECO:0000313" key="2">
    <source>
        <dbReference type="Proteomes" id="UP000677616"/>
    </source>
</evidence>
<proteinExistence type="predicted"/>
<gene>
    <name evidence="1" type="primary">asp1</name>
    <name evidence="1" type="ORF">INT76_01885</name>
</gene>
<dbReference type="Proteomes" id="UP000677616">
    <property type="component" value="Chromosome"/>
</dbReference>
<organism evidence="1 2">
    <name type="scientific">Streptococcus oriscaviae</name>
    <dbReference type="NCBI Taxonomy" id="2781599"/>
    <lineage>
        <taxon>Bacteria</taxon>
        <taxon>Bacillati</taxon>
        <taxon>Bacillota</taxon>
        <taxon>Bacilli</taxon>
        <taxon>Lactobacillales</taxon>
        <taxon>Streptococcaceae</taxon>
        <taxon>Streptococcus</taxon>
    </lineage>
</organism>
<accession>A0ABX7YN24</accession>